<dbReference type="RefSeq" id="WP_095978905.1">
    <property type="nucleotide sequence ID" value="NZ_CP022163.1"/>
</dbReference>
<evidence type="ECO:0000313" key="8">
    <source>
        <dbReference type="Proteomes" id="UP000217289"/>
    </source>
</evidence>
<sequence>MLDGFAHEGLADVWTPVAMSREVGRRPYGLTVAGERIVLFRDARGTISALRDRCPHRGVKLSLGKVNEDGCLECPFHGWRFASDGACTHIPLNPMPEEKRQRFAATAFPVRERGGLVWLYTHPGAEAPEEPYVPEALEQKGVHVWRYAETWNAHWTRAMENMLDAPHLPFVHRRTIGGALRRRMKPDSRMEIELEPTPTGFRTQSRMDGVEPKGFLDWLRPNGMRMNVPIPGRLMQLYMWCVPVDANHVRMFLVSARDFVRMQPLAGLVDRYNTRILREDKAVVESSHPVEVPPVSEERSVATDRATLAFRRWYLERKKRSPHEAPSDTEAVASLAI</sequence>
<keyword evidence="1" id="KW-0001">2Fe-2S</keyword>
<name>A0A250IH14_9BACT</name>
<dbReference type="EMBL" id="CP022163">
    <property type="protein sequence ID" value="ATB30452.1"/>
    <property type="molecule type" value="Genomic_DNA"/>
</dbReference>
<dbReference type="GO" id="GO:0046872">
    <property type="term" value="F:metal ion binding"/>
    <property type="evidence" value="ECO:0007669"/>
    <property type="project" value="UniProtKB-KW"/>
</dbReference>
<keyword evidence="5" id="KW-0411">Iron-sulfur</keyword>
<dbReference type="InterPro" id="IPR036922">
    <property type="entry name" value="Rieske_2Fe-2S_sf"/>
</dbReference>
<evidence type="ECO:0000256" key="1">
    <source>
        <dbReference type="ARBA" id="ARBA00022714"/>
    </source>
</evidence>
<gene>
    <name evidence="7" type="ORF">MEBOL_003913</name>
</gene>
<organism evidence="7 8">
    <name type="scientific">Melittangium boletus DSM 14713</name>
    <dbReference type="NCBI Taxonomy" id="1294270"/>
    <lineage>
        <taxon>Bacteria</taxon>
        <taxon>Pseudomonadati</taxon>
        <taxon>Myxococcota</taxon>
        <taxon>Myxococcia</taxon>
        <taxon>Myxococcales</taxon>
        <taxon>Cystobacterineae</taxon>
        <taxon>Archangiaceae</taxon>
        <taxon>Melittangium</taxon>
    </lineage>
</organism>
<dbReference type="GO" id="GO:0051537">
    <property type="term" value="F:2 iron, 2 sulfur cluster binding"/>
    <property type="evidence" value="ECO:0007669"/>
    <property type="project" value="UniProtKB-KW"/>
</dbReference>
<dbReference type="CDD" id="cd03469">
    <property type="entry name" value="Rieske_RO_Alpha_N"/>
    <property type="match status" value="1"/>
</dbReference>
<dbReference type="PANTHER" id="PTHR21266:SF59">
    <property type="entry name" value="BLR4922 PROTEIN"/>
    <property type="match status" value="1"/>
</dbReference>
<evidence type="ECO:0000313" key="7">
    <source>
        <dbReference type="EMBL" id="ATB30452.1"/>
    </source>
</evidence>
<keyword evidence="4" id="KW-0408">Iron</keyword>
<dbReference type="Gene3D" id="2.102.10.10">
    <property type="entry name" value="Rieske [2Fe-2S] iron-sulphur domain"/>
    <property type="match status" value="1"/>
</dbReference>
<dbReference type="KEGG" id="mbd:MEBOL_003913"/>
<dbReference type="Pfam" id="PF00355">
    <property type="entry name" value="Rieske"/>
    <property type="match status" value="1"/>
</dbReference>
<dbReference type="PANTHER" id="PTHR21266">
    <property type="entry name" value="IRON-SULFUR DOMAIN CONTAINING PROTEIN"/>
    <property type="match status" value="1"/>
</dbReference>
<evidence type="ECO:0000256" key="2">
    <source>
        <dbReference type="ARBA" id="ARBA00022723"/>
    </source>
</evidence>
<accession>A0A250IH14</accession>
<reference evidence="7 8" key="1">
    <citation type="submission" date="2017-06" db="EMBL/GenBank/DDBJ databases">
        <authorList>
            <person name="Kim H.J."/>
            <person name="Triplett B.A."/>
        </authorList>
    </citation>
    <scope>NUCLEOTIDE SEQUENCE [LARGE SCALE GENOMIC DNA]</scope>
    <source>
        <strain evidence="7 8">DSM 14713</strain>
    </source>
</reference>
<proteinExistence type="predicted"/>
<dbReference type="InterPro" id="IPR044043">
    <property type="entry name" value="VanA_C_cat"/>
</dbReference>
<dbReference type="InterPro" id="IPR017941">
    <property type="entry name" value="Rieske_2Fe-2S"/>
</dbReference>
<evidence type="ECO:0000256" key="3">
    <source>
        <dbReference type="ARBA" id="ARBA00023002"/>
    </source>
</evidence>
<dbReference type="GO" id="GO:0016491">
    <property type="term" value="F:oxidoreductase activity"/>
    <property type="evidence" value="ECO:0007669"/>
    <property type="project" value="UniProtKB-KW"/>
</dbReference>
<feature type="domain" description="Rieske" evidence="6">
    <location>
        <begin position="14"/>
        <end position="119"/>
    </location>
</feature>
<evidence type="ECO:0000256" key="5">
    <source>
        <dbReference type="ARBA" id="ARBA00023014"/>
    </source>
</evidence>
<dbReference type="Proteomes" id="UP000217289">
    <property type="component" value="Chromosome"/>
</dbReference>
<dbReference type="PROSITE" id="PS51296">
    <property type="entry name" value="RIESKE"/>
    <property type="match status" value="1"/>
</dbReference>
<dbReference type="OrthoDB" id="9800167at2"/>
<dbReference type="AlphaFoldDB" id="A0A250IH14"/>
<keyword evidence="3" id="KW-0560">Oxidoreductase</keyword>
<keyword evidence="8" id="KW-1185">Reference proteome</keyword>
<dbReference type="Pfam" id="PF19112">
    <property type="entry name" value="VanA_C"/>
    <property type="match status" value="1"/>
</dbReference>
<dbReference type="SUPFAM" id="SSF50022">
    <property type="entry name" value="ISP domain"/>
    <property type="match status" value="1"/>
</dbReference>
<dbReference type="Gene3D" id="3.90.380.10">
    <property type="entry name" value="Naphthalene 1,2-dioxygenase Alpha Subunit, Chain A, domain 1"/>
    <property type="match status" value="1"/>
</dbReference>
<evidence type="ECO:0000256" key="4">
    <source>
        <dbReference type="ARBA" id="ARBA00023004"/>
    </source>
</evidence>
<evidence type="ECO:0000259" key="6">
    <source>
        <dbReference type="PROSITE" id="PS51296"/>
    </source>
</evidence>
<dbReference type="SUPFAM" id="SSF55961">
    <property type="entry name" value="Bet v1-like"/>
    <property type="match status" value="1"/>
</dbReference>
<keyword evidence="2" id="KW-0479">Metal-binding</keyword>
<protein>
    <recommendedName>
        <fullName evidence="6">Rieske domain-containing protein</fullName>
    </recommendedName>
</protein>
<dbReference type="InterPro" id="IPR050584">
    <property type="entry name" value="Cholesterol_7-desaturase"/>
</dbReference>